<dbReference type="SUPFAM" id="SSF56507">
    <property type="entry name" value="Methionine synthase activation domain-like"/>
    <property type="match status" value="1"/>
</dbReference>
<proteinExistence type="predicted"/>
<name>A0A1F2PHM6_9FIRM</name>
<accession>A0A1F2PHM6</accession>
<dbReference type="AlphaFoldDB" id="A0A1F2PHM6"/>
<gene>
    <name evidence="2" type="ORF">ACWI_14130</name>
</gene>
<evidence type="ECO:0000313" key="3">
    <source>
        <dbReference type="Proteomes" id="UP000176244"/>
    </source>
</evidence>
<protein>
    <submittedName>
        <fullName evidence="2">Vitamin B12 dependent methionine synthase, activation domain</fullName>
    </submittedName>
</protein>
<dbReference type="Proteomes" id="UP000176244">
    <property type="component" value="Unassembled WGS sequence"/>
</dbReference>
<dbReference type="Gene3D" id="3.40.109.40">
    <property type="match status" value="1"/>
</dbReference>
<dbReference type="GO" id="GO:0008705">
    <property type="term" value="F:methionine synthase activity"/>
    <property type="evidence" value="ECO:0007669"/>
    <property type="project" value="InterPro"/>
</dbReference>
<comment type="caution">
    <text evidence="2">The sequence shown here is derived from an EMBL/GenBank/DDBJ whole genome shotgun (WGS) entry which is preliminary data.</text>
</comment>
<feature type="coiled-coil region" evidence="1">
    <location>
        <begin position="20"/>
        <end position="47"/>
    </location>
</feature>
<dbReference type="RefSeq" id="WP_070370739.1">
    <property type="nucleotide sequence ID" value="NZ_LKEU01000027.1"/>
</dbReference>
<evidence type="ECO:0000256" key="1">
    <source>
        <dbReference type="SAM" id="Coils"/>
    </source>
</evidence>
<dbReference type="InterPro" id="IPR037010">
    <property type="entry name" value="VitB12-dep_Met_synth_activ_sf"/>
</dbReference>
<keyword evidence="1" id="KW-0175">Coiled coil</keyword>
<organism evidence="2 3">
    <name type="scientific">Acetobacterium wieringae</name>
    <dbReference type="NCBI Taxonomy" id="52694"/>
    <lineage>
        <taxon>Bacteria</taxon>
        <taxon>Bacillati</taxon>
        <taxon>Bacillota</taxon>
        <taxon>Clostridia</taxon>
        <taxon>Eubacteriales</taxon>
        <taxon>Eubacteriaceae</taxon>
        <taxon>Acetobacterium</taxon>
    </lineage>
</organism>
<dbReference type="EMBL" id="LKEU01000027">
    <property type="protein sequence ID" value="OFV70827.1"/>
    <property type="molecule type" value="Genomic_DNA"/>
</dbReference>
<reference evidence="2 3" key="1">
    <citation type="submission" date="2015-09" db="EMBL/GenBank/DDBJ databases">
        <title>Genome sequence of Acetobacterium wieringae DSM 1911.</title>
        <authorList>
            <person name="Poehlein A."/>
            <person name="Bengelsdorf F.R."/>
            <person name="Schiel-Bengelsdorf B."/>
            <person name="Duerre P."/>
            <person name="Daniel R."/>
        </authorList>
    </citation>
    <scope>NUCLEOTIDE SEQUENCE [LARGE SCALE GENOMIC DNA]</scope>
    <source>
        <strain evidence="2 3">DSM 1911</strain>
    </source>
</reference>
<evidence type="ECO:0000313" key="2">
    <source>
        <dbReference type="EMBL" id="OFV70827.1"/>
    </source>
</evidence>
<sequence>MVYEIPLRFDKNTVFKRMHISKDSNHYDEFERVYEQLEQEIPSYSIAKGSFVLKKATNRGRIHKGLSEVSHLVYVVITLGAEISCFSTSYFEQKNFLKGMMIDQIADQLLFNASDDFYHIIREEIYIKRKFSLTERYCPDDYVIPIQNQATILKVITDNELNIGIGLTEGYVYKPLKTMGYVYGADKNIAIAEKDHDCEFCSNFKCEFRKIILTSKV</sequence>
<dbReference type="STRING" id="52694.ACWI_14130"/>
<dbReference type="OrthoDB" id="2034596at2"/>